<dbReference type="InterPro" id="IPR000639">
    <property type="entry name" value="Epox_hydrolase-like"/>
</dbReference>
<dbReference type="GO" id="GO:0004301">
    <property type="term" value="F:epoxide hydrolase activity"/>
    <property type="evidence" value="ECO:0007669"/>
    <property type="project" value="TreeGrafter"/>
</dbReference>
<evidence type="ECO:0000256" key="3">
    <source>
        <dbReference type="PIRSR" id="PIRSR001112-1"/>
    </source>
</evidence>
<feature type="active site" description="Proton donor" evidence="3">
    <location>
        <position position="327"/>
    </location>
</feature>
<dbReference type="Pfam" id="PF06441">
    <property type="entry name" value="EHN"/>
    <property type="match status" value="1"/>
</dbReference>
<organism evidence="5 6">
    <name type="scientific">Ophiobolus disseminans</name>
    <dbReference type="NCBI Taxonomy" id="1469910"/>
    <lineage>
        <taxon>Eukaryota</taxon>
        <taxon>Fungi</taxon>
        <taxon>Dikarya</taxon>
        <taxon>Ascomycota</taxon>
        <taxon>Pezizomycotina</taxon>
        <taxon>Dothideomycetes</taxon>
        <taxon>Pleosporomycetidae</taxon>
        <taxon>Pleosporales</taxon>
        <taxon>Pleosporineae</taxon>
        <taxon>Phaeosphaeriaceae</taxon>
        <taxon>Ophiobolus</taxon>
    </lineage>
</organism>
<reference evidence="5" key="1">
    <citation type="journal article" date="2020" name="Stud. Mycol.">
        <title>101 Dothideomycetes genomes: a test case for predicting lifestyles and emergence of pathogens.</title>
        <authorList>
            <person name="Haridas S."/>
            <person name="Albert R."/>
            <person name="Binder M."/>
            <person name="Bloem J."/>
            <person name="Labutti K."/>
            <person name="Salamov A."/>
            <person name="Andreopoulos B."/>
            <person name="Baker S."/>
            <person name="Barry K."/>
            <person name="Bills G."/>
            <person name="Bluhm B."/>
            <person name="Cannon C."/>
            <person name="Castanera R."/>
            <person name="Culley D."/>
            <person name="Daum C."/>
            <person name="Ezra D."/>
            <person name="Gonzalez J."/>
            <person name="Henrissat B."/>
            <person name="Kuo A."/>
            <person name="Liang C."/>
            <person name="Lipzen A."/>
            <person name="Lutzoni F."/>
            <person name="Magnuson J."/>
            <person name="Mondo S."/>
            <person name="Nolan M."/>
            <person name="Ohm R."/>
            <person name="Pangilinan J."/>
            <person name="Park H.-J."/>
            <person name="Ramirez L."/>
            <person name="Alfaro M."/>
            <person name="Sun H."/>
            <person name="Tritt A."/>
            <person name="Yoshinaga Y."/>
            <person name="Zwiers L.-H."/>
            <person name="Turgeon B."/>
            <person name="Goodwin S."/>
            <person name="Spatafora J."/>
            <person name="Crous P."/>
            <person name="Grigoriev I."/>
        </authorList>
    </citation>
    <scope>NUCLEOTIDE SEQUENCE</scope>
    <source>
        <strain evidence="5">CBS 113818</strain>
    </source>
</reference>
<sequence length="397" mass="44996">MTSKPFGTVPAGAKQQPTPFELHVEDEKLQDLKTLLRLSPVAKETYENLQDDGSHGKFGVSRKWIVDAKQYWEHEFDWRKEEDHINSFPAFKSQITDDDGKEFDVHFTALFSQDPSAIPIVFFHGWPGSFLEFLPIMSLLREKYTPKTLPYHIIVPSLPGFTLSSDPPLDKDWKVADTSRIMHKLLLSLGFGSTGYLVQGGDIGSLVSRVIAATYDECKGMHLNFMLMPGIMDNASPDDELTEQEEKGVKRLEDFFDQGHAYARMHGTKPSTIGLVLSSSPIAQLAWIGEKFLAWSDPRTTTSLHTIISDITLYWLTGCYPTSIYTYREMKELLYVDKPIGYSYFPFELAPVPRAWAEKSGKLAFFKSHDKGGHFAALERPEVLLEDVEAFVKVAWK</sequence>
<dbReference type="PANTHER" id="PTHR21661">
    <property type="entry name" value="EPOXIDE HYDROLASE 1-RELATED"/>
    <property type="match status" value="1"/>
</dbReference>
<evidence type="ECO:0000313" key="5">
    <source>
        <dbReference type="EMBL" id="KAF2828103.1"/>
    </source>
</evidence>
<evidence type="ECO:0000256" key="2">
    <source>
        <dbReference type="ARBA" id="ARBA00022801"/>
    </source>
</evidence>
<dbReference type="PIRSF" id="PIRSF001112">
    <property type="entry name" value="Epoxide_hydrolase"/>
    <property type="match status" value="1"/>
</dbReference>
<feature type="domain" description="Epoxide hydrolase N-terminal" evidence="4">
    <location>
        <begin position="18"/>
        <end position="133"/>
    </location>
</feature>
<dbReference type="InterPro" id="IPR029058">
    <property type="entry name" value="AB_hydrolase_fold"/>
</dbReference>
<keyword evidence="2 5" id="KW-0378">Hydrolase</keyword>
<comment type="similarity">
    <text evidence="1">Belongs to the peptidase S33 family.</text>
</comment>
<dbReference type="SUPFAM" id="SSF53474">
    <property type="entry name" value="alpha/beta-Hydrolases"/>
    <property type="match status" value="1"/>
</dbReference>
<name>A0A6A7A4N7_9PLEO</name>
<feature type="active site" description="Nucleophile" evidence="3">
    <location>
        <position position="202"/>
    </location>
</feature>
<dbReference type="PRINTS" id="PR00412">
    <property type="entry name" value="EPOXHYDRLASE"/>
</dbReference>
<dbReference type="OrthoDB" id="7130006at2759"/>
<dbReference type="InterPro" id="IPR016292">
    <property type="entry name" value="Epoxide_hydrolase"/>
</dbReference>
<dbReference type="GO" id="GO:0097176">
    <property type="term" value="P:epoxide metabolic process"/>
    <property type="evidence" value="ECO:0007669"/>
    <property type="project" value="TreeGrafter"/>
</dbReference>
<protein>
    <submittedName>
        <fullName evidence="5">Alpha/beta-hydrolase</fullName>
    </submittedName>
</protein>
<dbReference type="InterPro" id="IPR010497">
    <property type="entry name" value="Epoxide_hydro_N"/>
</dbReference>
<dbReference type="PANTHER" id="PTHR21661:SF39">
    <property type="entry name" value="HYDROLASE, PUTATIVE (AFU_ORTHOLOGUE AFUA_3G08960)-RELATED"/>
    <property type="match status" value="1"/>
</dbReference>
<feature type="active site" description="Proton donor" evidence="3">
    <location>
        <position position="374"/>
    </location>
</feature>
<keyword evidence="6" id="KW-1185">Reference proteome</keyword>
<dbReference type="AlphaFoldDB" id="A0A6A7A4N7"/>
<dbReference type="Gene3D" id="3.40.50.1820">
    <property type="entry name" value="alpha/beta hydrolase"/>
    <property type="match status" value="1"/>
</dbReference>
<accession>A0A6A7A4N7</accession>
<dbReference type="Proteomes" id="UP000799424">
    <property type="component" value="Unassembled WGS sequence"/>
</dbReference>
<proteinExistence type="inferred from homology"/>
<evidence type="ECO:0000259" key="4">
    <source>
        <dbReference type="Pfam" id="PF06441"/>
    </source>
</evidence>
<evidence type="ECO:0000256" key="1">
    <source>
        <dbReference type="ARBA" id="ARBA00010088"/>
    </source>
</evidence>
<dbReference type="EMBL" id="MU006223">
    <property type="protein sequence ID" value="KAF2828103.1"/>
    <property type="molecule type" value="Genomic_DNA"/>
</dbReference>
<gene>
    <name evidence="5" type="ORF">CC86DRAFT_320667</name>
</gene>
<evidence type="ECO:0000313" key="6">
    <source>
        <dbReference type="Proteomes" id="UP000799424"/>
    </source>
</evidence>